<organism evidence="1 2">
    <name type="scientific">Cricetulus griseus</name>
    <name type="common">Chinese hamster</name>
    <name type="synonym">Cricetulus barabensis griseus</name>
    <dbReference type="NCBI Taxonomy" id="10029"/>
    <lineage>
        <taxon>Eukaryota</taxon>
        <taxon>Metazoa</taxon>
        <taxon>Chordata</taxon>
        <taxon>Craniata</taxon>
        <taxon>Vertebrata</taxon>
        <taxon>Euteleostomi</taxon>
        <taxon>Mammalia</taxon>
        <taxon>Eutheria</taxon>
        <taxon>Euarchontoglires</taxon>
        <taxon>Glires</taxon>
        <taxon>Rodentia</taxon>
        <taxon>Myomorpha</taxon>
        <taxon>Muroidea</taxon>
        <taxon>Cricetidae</taxon>
        <taxon>Cricetinae</taxon>
        <taxon>Cricetulus</taxon>
    </lineage>
</organism>
<protein>
    <submittedName>
        <fullName evidence="1">Uncharacterized protein</fullName>
    </submittedName>
</protein>
<proteinExistence type="predicted"/>
<reference evidence="2" key="1">
    <citation type="journal article" date="2011" name="Nat. Biotechnol.">
        <title>The genomic sequence of the Chinese hamster ovary (CHO)-K1 cell line.</title>
        <authorList>
            <person name="Xu X."/>
            <person name="Nagarajan H."/>
            <person name="Lewis N.E."/>
            <person name="Pan S."/>
            <person name="Cai Z."/>
            <person name="Liu X."/>
            <person name="Chen W."/>
            <person name="Xie M."/>
            <person name="Wang W."/>
            <person name="Hammond S."/>
            <person name="Andersen M.R."/>
            <person name="Neff N."/>
            <person name="Passarelli B."/>
            <person name="Koh W."/>
            <person name="Fan H.C."/>
            <person name="Wang J."/>
            <person name="Gui Y."/>
            <person name="Lee K.H."/>
            <person name="Betenbaugh M.J."/>
            <person name="Quake S.R."/>
            <person name="Famili I."/>
            <person name="Palsson B.O."/>
            <person name="Wang J."/>
        </authorList>
    </citation>
    <scope>NUCLEOTIDE SEQUENCE [LARGE SCALE GENOMIC DNA]</scope>
    <source>
        <strain evidence="2">CHO K1 cell line</strain>
    </source>
</reference>
<gene>
    <name evidence="1" type="ORF">I79_025604</name>
</gene>
<name>G3INS0_CRIGR</name>
<accession>G3INS0</accession>
<evidence type="ECO:0000313" key="2">
    <source>
        <dbReference type="Proteomes" id="UP000001075"/>
    </source>
</evidence>
<evidence type="ECO:0000313" key="1">
    <source>
        <dbReference type="EMBL" id="EGW14370.1"/>
    </source>
</evidence>
<dbReference type="EMBL" id="JH007024">
    <property type="protein sequence ID" value="EGW14370.1"/>
    <property type="molecule type" value="Genomic_DNA"/>
</dbReference>
<dbReference type="InParanoid" id="G3INS0"/>
<sequence>MPRLPAPQQFHTSEWWCQKVGAARPGLSPSPRRCLDLSVGGCCDQQAASSLHFTLCM</sequence>
<dbReference type="Proteomes" id="UP000001075">
    <property type="component" value="Unassembled WGS sequence"/>
</dbReference>
<dbReference type="AlphaFoldDB" id="G3INS0"/>